<organism evidence="2 3">
    <name type="scientific">Legionella impletisoli</name>
    <dbReference type="NCBI Taxonomy" id="343510"/>
    <lineage>
        <taxon>Bacteria</taxon>
        <taxon>Pseudomonadati</taxon>
        <taxon>Pseudomonadota</taxon>
        <taxon>Gammaproteobacteria</taxon>
        <taxon>Legionellales</taxon>
        <taxon>Legionellaceae</taxon>
        <taxon>Legionella</taxon>
    </lineage>
</organism>
<dbReference type="CDD" id="cd06223">
    <property type="entry name" value="PRTases_typeI"/>
    <property type="match status" value="1"/>
</dbReference>
<sequence length="237" mass="27147">MDPTRMEFKKWSIAQLLALPSICTLCEHYHRGGPVCLDCKKWLIPLGFSCQICAFPLLDDSFAYCGRCIKKKPAFDSVSAPFRFEEPLRTLLHQFKYKESLYLKAFLADLMLHTPPKKLSTSECLIPVPMHPTKLRKRGFNQALEITKHIANVIKMPYELHLCHKIINTPSQAGLNQLERRKNIQSSFFVRPHQYKHVIIIDDLLTTGCTAHELAKQLKATGVQSVHVWCCARAVMD</sequence>
<evidence type="ECO:0000256" key="1">
    <source>
        <dbReference type="ARBA" id="ARBA00008007"/>
    </source>
</evidence>
<evidence type="ECO:0000313" key="2">
    <source>
        <dbReference type="EMBL" id="GGI86059.1"/>
    </source>
</evidence>
<dbReference type="PANTHER" id="PTHR47505:SF1">
    <property type="entry name" value="DNA UTILIZATION PROTEIN YHGH"/>
    <property type="match status" value="1"/>
</dbReference>
<comment type="similarity">
    <text evidence="1">Belongs to the ComF/GntX family.</text>
</comment>
<dbReference type="Gene3D" id="3.40.50.2020">
    <property type="match status" value="1"/>
</dbReference>
<dbReference type="InterPro" id="IPR051910">
    <property type="entry name" value="ComF/GntX_DNA_util-trans"/>
</dbReference>
<protein>
    <submittedName>
        <fullName evidence="2">Amidophosphoribosyltransferase</fullName>
    </submittedName>
</protein>
<dbReference type="InterPro" id="IPR000836">
    <property type="entry name" value="PRTase_dom"/>
</dbReference>
<dbReference type="InterPro" id="IPR029057">
    <property type="entry name" value="PRTase-like"/>
</dbReference>
<comment type="caution">
    <text evidence="2">The sequence shown here is derived from an EMBL/GenBank/DDBJ whole genome shotgun (WGS) entry which is preliminary data.</text>
</comment>
<dbReference type="Proteomes" id="UP000630149">
    <property type="component" value="Unassembled WGS sequence"/>
</dbReference>
<name>A0A917JWK5_9GAMM</name>
<proteinExistence type="inferred from homology"/>
<gene>
    <name evidence="2" type="ORF">GCM10007966_13330</name>
</gene>
<reference evidence="2" key="2">
    <citation type="submission" date="2020-09" db="EMBL/GenBank/DDBJ databases">
        <authorList>
            <person name="Sun Q."/>
            <person name="Ohkuma M."/>
        </authorList>
    </citation>
    <scope>NUCLEOTIDE SEQUENCE</scope>
    <source>
        <strain evidence="2">JCM 13919</strain>
    </source>
</reference>
<dbReference type="AlphaFoldDB" id="A0A917JWK5"/>
<reference evidence="2" key="1">
    <citation type="journal article" date="2014" name="Int. J. Syst. Evol. Microbiol.">
        <title>Complete genome sequence of Corynebacterium casei LMG S-19264T (=DSM 44701T), isolated from a smear-ripened cheese.</title>
        <authorList>
            <consortium name="US DOE Joint Genome Institute (JGI-PGF)"/>
            <person name="Walter F."/>
            <person name="Albersmeier A."/>
            <person name="Kalinowski J."/>
            <person name="Ruckert C."/>
        </authorList>
    </citation>
    <scope>NUCLEOTIDE SEQUENCE</scope>
    <source>
        <strain evidence="2">JCM 13919</strain>
    </source>
</reference>
<evidence type="ECO:0000313" key="3">
    <source>
        <dbReference type="Proteomes" id="UP000630149"/>
    </source>
</evidence>
<dbReference type="PANTHER" id="PTHR47505">
    <property type="entry name" value="DNA UTILIZATION PROTEIN YHGH"/>
    <property type="match status" value="1"/>
</dbReference>
<keyword evidence="3" id="KW-1185">Reference proteome</keyword>
<dbReference type="SUPFAM" id="SSF53271">
    <property type="entry name" value="PRTase-like"/>
    <property type="match status" value="1"/>
</dbReference>
<dbReference type="EMBL" id="BMOB01000005">
    <property type="protein sequence ID" value="GGI86059.1"/>
    <property type="molecule type" value="Genomic_DNA"/>
</dbReference>
<accession>A0A917JWK5</accession>